<name>A0A2W5F3M9_9SPHI</name>
<reference evidence="1 2" key="1">
    <citation type="submission" date="2017-11" db="EMBL/GenBank/DDBJ databases">
        <title>Infants hospitalized years apart are colonized by the same room-sourced microbial strains.</title>
        <authorList>
            <person name="Brooks B."/>
            <person name="Olm M.R."/>
            <person name="Firek B.A."/>
            <person name="Baker R."/>
            <person name="Thomas B.C."/>
            <person name="Morowitz M.J."/>
            <person name="Banfield J.F."/>
        </authorList>
    </citation>
    <scope>NUCLEOTIDE SEQUENCE [LARGE SCALE GENOMIC DNA]</scope>
    <source>
        <strain evidence="1">S2_009_000_R2_76</strain>
    </source>
</reference>
<comment type="caution">
    <text evidence="1">The sequence shown here is derived from an EMBL/GenBank/DDBJ whole genome shotgun (WGS) entry which is preliminary data.</text>
</comment>
<protein>
    <submittedName>
        <fullName evidence="1">Conjugal transfer protein TraI</fullName>
    </submittedName>
</protein>
<gene>
    <name evidence="1" type="ORF">DI598_10295</name>
</gene>
<proteinExistence type="predicted"/>
<organism evidence="1 2">
    <name type="scientific">Pseudopedobacter saltans</name>
    <dbReference type="NCBI Taxonomy" id="151895"/>
    <lineage>
        <taxon>Bacteria</taxon>
        <taxon>Pseudomonadati</taxon>
        <taxon>Bacteroidota</taxon>
        <taxon>Sphingobacteriia</taxon>
        <taxon>Sphingobacteriales</taxon>
        <taxon>Sphingobacteriaceae</taxon>
        <taxon>Pseudopedobacter</taxon>
    </lineage>
</organism>
<dbReference type="EMBL" id="QFOI01000170">
    <property type="protein sequence ID" value="PZP48180.1"/>
    <property type="molecule type" value="Genomic_DNA"/>
</dbReference>
<evidence type="ECO:0000313" key="2">
    <source>
        <dbReference type="Proteomes" id="UP000249645"/>
    </source>
</evidence>
<sequence>MKHKTGTLLFSLVLSIALAITPTVQSHALFGSLFGSALKAAIKAIDLQIQKLQNQTIVLQNAQKVVENAMSKLKLDDITAFAQKQQRLFSGYYQELQQVKSVIGEYQKVGNIMWMQTQMITDYKTAYNLFRNDAHFSPQEIQYMYTVYSGILDKSVKDLSALTVIISSYSTQISDGKRLELVEQLATDMENNRLTLLRFNRQNSLVSLNRATSEQEVKAVKSYYGL</sequence>
<accession>A0A2W5F3M9</accession>
<dbReference type="Proteomes" id="UP000249645">
    <property type="component" value="Unassembled WGS sequence"/>
</dbReference>
<evidence type="ECO:0000313" key="1">
    <source>
        <dbReference type="EMBL" id="PZP48180.1"/>
    </source>
</evidence>
<dbReference type="AlphaFoldDB" id="A0A2W5F3M9"/>